<keyword evidence="3" id="KW-0653">Protein transport</keyword>
<comment type="similarity">
    <text evidence="1">Belongs to the MOG1 family.</text>
</comment>
<comment type="caution">
    <text evidence="4">The sequence shown here is derived from an EMBL/GenBank/DDBJ whole genome shotgun (WGS) entry which is preliminary data.</text>
</comment>
<dbReference type="InterPro" id="IPR007681">
    <property type="entry name" value="Mog1"/>
</dbReference>
<organism evidence="4 5">
    <name type="scientific">Tothia fuscella</name>
    <dbReference type="NCBI Taxonomy" id="1048955"/>
    <lineage>
        <taxon>Eukaryota</taxon>
        <taxon>Fungi</taxon>
        <taxon>Dikarya</taxon>
        <taxon>Ascomycota</taxon>
        <taxon>Pezizomycotina</taxon>
        <taxon>Dothideomycetes</taxon>
        <taxon>Pleosporomycetidae</taxon>
        <taxon>Venturiales</taxon>
        <taxon>Cylindrosympodiaceae</taxon>
        <taxon>Tothia</taxon>
    </lineage>
</organism>
<reference evidence="4" key="1">
    <citation type="journal article" date="2020" name="Stud. Mycol.">
        <title>101 Dothideomycetes genomes: a test case for predicting lifestyles and emergence of pathogens.</title>
        <authorList>
            <person name="Haridas S."/>
            <person name="Albert R."/>
            <person name="Binder M."/>
            <person name="Bloem J."/>
            <person name="Labutti K."/>
            <person name="Salamov A."/>
            <person name="Andreopoulos B."/>
            <person name="Baker S."/>
            <person name="Barry K."/>
            <person name="Bills G."/>
            <person name="Bluhm B."/>
            <person name="Cannon C."/>
            <person name="Castanera R."/>
            <person name="Culley D."/>
            <person name="Daum C."/>
            <person name="Ezra D."/>
            <person name="Gonzalez J."/>
            <person name="Henrissat B."/>
            <person name="Kuo A."/>
            <person name="Liang C."/>
            <person name="Lipzen A."/>
            <person name="Lutzoni F."/>
            <person name="Magnuson J."/>
            <person name="Mondo S."/>
            <person name="Nolan M."/>
            <person name="Ohm R."/>
            <person name="Pangilinan J."/>
            <person name="Park H.-J."/>
            <person name="Ramirez L."/>
            <person name="Alfaro M."/>
            <person name="Sun H."/>
            <person name="Tritt A."/>
            <person name="Yoshinaga Y."/>
            <person name="Zwiers L.-H."/>
            <person name="Turgeon B."/>
            <person name="Goodwin S."/>
            <person name="Spatafora J."/>
            <person name="Crous P."/>
            <person name="Grigoriev I."/>
        </authorList>
    </citation>
    <scope>NUCLEOTIDE SEQUENCE</scope>
    <source>
        <strain evidence="4">CBS 130266</strain>
    </source>
</reference>
<proteinExistence type="inferred from homology"/>
<evidence type="ECO:0000256" key="2">
    <source>
        <dbReference type="ARBA" id="ARBA00022448"/>
    </source>
</evidence>
<sequence length="200" mass="22365">MATTFNLTPLFGGALVADLPTGYADVSSIRDVSDHQEIYLDLKGFTSIIFDITERLTPEQASTDEEALKFHFTDAFLTEGDTDITKFWHGNSAVLGKMPGTPAYTLFASQHVADPSLLKRNVAEFTGIILILIRLETQKTDIVVSINVPHVPGEYNKDDINLEAQKLGSHLETASEFRKRILETFEVKDWGLFVNEEEEE</sequence>
<dbReference type="GO" id="GO:0005634">
    <property type="term" value="C:nucleus"/>
    <property type="evidence" value="ECO:0007669"/>
    <property type="project" value="TreeGrafter"/>
</dbReference>
<gene>
    <name evidence="4" type="ORF">EJ08DRAFT_647092</name>
</gene>
<dbReference type="EMBL" id="MU007019">
    <property type="protein sequence ID" value="KAF2433799.1"/>
    <property type="molecule type" value="Genomic_DNA"/>
</dbReference>
<name>A0A9P4NZ54_9PEZI</name>
<evidence type="ECO:0000256" key="3">
    <source>
        <dbReference type="ARBA" id="ARBA00022927"/>
    </source>
</evidence>
<dbReference type="Gene3D" id="3.40.1000.10">
    <property type="entry name" value="Mog1/PsbP, alpha/beta/alpha sandwich"/>
    <property type="match status" value="1"/>
</dbReference>
<dbReference type="Proteomes" id="UP000800235">
    <property type="component" value="Unassembled WGS sequence"/>
</dbReference>
<keyword evidence="2" id="KW-0813">Transport</keyword>
<evidence type="ECO:0000313" key="4">
    <source>
        <dbReference type="EMBL" id="KAF2433799.1"/>
    </source>
</evidence>
<dbReference type="GO" id="GO:0005085">
    <property type="term" value="F:guanyl-nucleotide exchange factor activity"/>
    <property type="evidence" value="ECO:0007669"/>
    <property type="project" value="TreeGrafter"/>
</dbReference>
<dbReference type="InterPro" id="IPR016123">
    <property type="entry name" value="Mog1/PsbP_a/b/a-sand"/>
</dbReference>
<dbReference type="GO" id="GO:0031267">
    <property type="term" value="F:small GTPase binding"/>
    <property type="evidence" value="ECO:0007669"/>
    <property type="project" value="TreeGrafter"/>
</dbReference>
<dbReference type="OrthoDB" id="10255285at2759"/>
<dbReference type="AlphaFoldDB" id="A0A9P4NZ54"/>
<dbReference type="PANTHER" id="PTHR15837">
    <property type="entry name" value="RAN GUANINE NUCLEOTIDE RELEASE FACTOR"/>
    <property type="match status" value="1"/>
</dbReference>
<evidence type="ECO:0000256" key="1">
    <source>
        <dbReference type="ARBA" id="ARBA00010307"/>
    </source>
</evidence>
<dbReference type="GO" id="GO:0006606">
    <property type="term" value="P:protein import into nucleus"/>
    <property type="evidence" value="ECO:0007669"/>
    <property type="project" value="TreeGrafter"/>
</dbReference>
<protein>
    <submittedName>
        <fullName evidence="4">Mog1p/PsbP-like protein</fullName>
    </submittedName>
</protein>
<dbReference type="Pfam" id="PF04603">
    <property type="entry name" value="Mog1"/>
    <property type="match status" value="1"/>
</dbReference>
<dbReference type="PANTHER" id="PTHR15837:SF0">
    <property type="entry name" value="RAN GUANINE NUCLEOTIDE RELEASE FACTOR"/>
    <property type="match status" value="1"/>
</dbReference>
<dbReference type="SUPFAM" id="SSF55724">
    <property type="entry name" value="Mog1p/PsbP-like"/>
    <property type="match status" value="1"/>
</dbReference>
<evidence type="ECO:0000313" key="5">
    <source>
        <dbReference type="Proteomes" id="UP000800235"/>
    </source>
</evidence>
<keyword evidence="5" id="KW-1185">Reference proteome</keyword>
<accession>A0A9P4NZ54</accession>